<organism evidence="2 3">
    <name type="scientific">Mycena albidolilacea</name>
    <dbReference type="NCBI Taxonomy" id="1033008"/>
    <lineage>
        <taxon>Eukaryota</taxon>
        <taxon>Fungi</taxon>
        <taxon>Dikarya</taxon>
        <taxon>Basidiomycota</taxon>
        <taxon>Agaricomycotina</taxon>
        <taxon>Agaricomycetes</taxon>
        <taxon>Agaricomycetidae</taxon>
        <taxon>Agaricales</taxon>
        <taxon>Marasmiineae</taxon>
        <taxon>Mycenaceae</taxon>
        <taxon>Mycena</taxon>
    </lineage>
</organism>
<feature type="compositionally biased region" description="Basic and acidic residues" evidence="1">
    <location>
        <begin position="159"/>
        <end position="169"/>
    </location>
</feature>
<proteinExistence type="predicted"/>
<gene>
    <name evidence="2" type="ORF">DFH08DRAFT_809914</name>
</gene>
<dbReference type="Proteomes" id="UP001218218">
    <property type="component" value="Unassembled WGS sequence"/>
</dbReference>
<feature type="region of interest" description="Disordered" evidence="1">
    <location>
        <begin position="155"/>
        <end position="195"/>
    </location>
</feature>
<reference evidence="2" key="1">
    <citation type="submission" date="2023-03" db="EMBL/GenBank/DDBJ databases">
        <title>Massive genome expansion in bonnet fungi (Mycena s.s.) driven by repeated elements and novel gene families across ecological guilds.</title>
        <authorList>
            <consortium name="Lawrence Berkeley National Laboratory"/>
            <person name="Harder C.B."/>
            <person name="Miyauchi S."/>
            <person name="Viragh M."/>
            <person name="Kuo A."/>
            <person name="Thoen E."/>
            <person name="Andreopoulos B."/>
            <person name="Lu D."/>
            <person name="Skrede I."/>
            <person name="Drula E."/>
            <person name="Henrissat B."/>
            <person name="Morin E."/>
            <person name="Kohler A."/>
            <person name="Barry K."/>
            <person name="LaButti K."/>
            <person name="Morin E."/>
            <person name="Salamov A."/>
            <person name="Lipzen A."/>
            <person name="Mereny Z."/>
            <person name="Hegedus B."/>
            <person name="Baldrian P."/>
            <person name="Stursova M."/>
            <person name="Weitz H."/>
            <person name="Taylor A."/>
            <person name="Grigoriev I.V."/>
            <person name="Nagy L.G."/>
            <person name="Martin F."/>
            <person name="Kauserud H."/>
        </authorList>
    </citation>
    <scope>NUCLEOTIDE SEQUENCE</scope>
    <source>
        <strain evidence="2">CBHHK002</strain>
    </source>
</reference>
<sequence length="195" mass="21090">MANPLPNAGILALIPDSFDFDGWMKLPPVKDPTGRTLRIRNRHNLSAEQANEVSIDQTLNCRDECSKYPDVGAPLVFFDGYTPDDMTDMISSENLCTDLGPTPAFIRTKTEKTKGCPLKGSMLLSNPIVRVPGQRETVVVPLVVVRDRRLGGILATSGEMREGGKRRDPGGTSEGGDGGERGGYGVKRCSKARGE</sequence>
<accession>A0AAD6ZZQ0</accession>
<keyword evidence="3" id="KW-1185">Reference proteome</keyword>
<evidence type="ECO:0000313" key="3">
    <source>
        <dbReference type="Proteomes" id="UP001218218"/>
    </source>
</evidence>
<feature type="compositionally biased region" description="Gly residues" evidence="1">
    <location>
        <begin position="172"/>
        <end position="185"/>
    </location>
</feature>
<evidence type="ECO:0000313" key="2">
    <source>
        <dbReference type="EMBL" id="KAJ7346074.1"/>
    </source>
</evidence>
<evidence type="ECO:0000256" key="1">
    <source>
        <dbReference type="SAM" id="MobiDB-lite"/>
    </source>
</evidence>
<protein>
    <submittedName>
        <fullName evidence="2">Uncharacterized protein</fullName>
    </submittedName>
</protein>
<dbReference type="AlphaFoldDB" id="A0AAD6ZZQ0"/>
<dbReference type="EMBL" id="JARIHO010000021">
    <property type="protein sequence ID" value="KAJ7346074.1"/>
    <property type="molecule type" value="Genomic_DNA"/>
</dbReference>
<comment type="caution">
    <text evidence="2">The sequence shown here is derived from an EMBL/GenBank/DDBJ whole genome shotgun (WGS) entry which is preliminary data.</text>
</comment>
<name>A0AAD6ZZQ0_9AGAR</name>